<dbReference type="Proteomes" id="UP000235371">
    <property type="component" value="Unassembled WGS sequence"/>
</dbReference>
<proteinExistence type="predicted"/>
<dbReference type="InParanoid" id="A0A2J6T278"/>
<evidence type="ECO:0000313" key="2">
    <source>
        <dbReference type="Proteomes" id="UP000235371"/>
    </source>
</evidence>
<keyword evidence="2" id="KW-1185">Reference proteome</keyword>
<gene>
    <name evidence="1" type="ORF">K444DRAFT_47627</name>
</gene>
<dbReference type="EMBL" id="KZ613847">
    <property type="protein sequence ID" value="PMD57132.1"/>
    <property type="molecule type" value="Genomic_DNA"/>
</dbReference>
<sequence length="167" mass="18418">MENMGSARHRISSSILITSEAGLPTRCGEDGGTFRLLLYGRTTRSIHFFTKNSISWTVWISPCPGKSSFSSLTAYHSEIGKTAVSPHAHGVLAFGTVPRQCQPSEVHADHFLDGWDTCNLERSRRLRTRLEGSPVGDIEWDRWHRSPVPPFKGDHCGCSCSCAAITS</sequence>
<evidence type="ECO:0000313" key="1">
    <source>
        <dbReference type="EMBL" id="PMD57132.1"/>
    </source>
</evidence>
<accession>A0A2J6T278</accession>
<reference evidence="1 2" key="1">
    <citation type="submission" date="2016-04" db="EMBL/GenBank/DDBJ databases">
        <title>A degradative enzymes factory behind the ericoid mycorrhizal symbiosis.</title>
        <authorList>
            <consortium name="DOE Joint Genome Institute"/>
            <person name="Martino E."/>
            <person name="Morin E."/>
            <person name="Grelet G."/>
            <person name="Kuo A."/>
            <person name="Kohler A."/>
            <person name="Daghino S."/>
            <person name="Barry K."/>
            <person name="Choi C."/>
            <person name="Cichocki N."/>
            <person name="Clum A."/>
            <person name="Copeland A."/>
            <person name="Hainaut M."/>
            <person name="Haridas S."/>
            <person name="Labutti K."/>
            <person name="Lindquist E."/>
            <person name="Lipzen A."/>
            <person name="Khouja H.-R."/>
            <person name="Murat C."/>
            <person name="Ohm R."/>
            <person name="Olson A."/>
            <person name="Spatafora J."/>
            <person name="Veneault-Fourrey C."/>
            <person name="Henrissat B."/>
            <person name="Grigoriev I."/>
            <person name="Martin F."/>
            <person name="Perotto S."/>
        </authorList>
    </citation>
    <scope>NUCLEOTIDE SEQUENCE [LARGE SCALE GENOMIC DNA]</scope>
    <source>
        <strain evidence="1 2">E</strain>
    </source>
</reference>
<dbReference type="RefSeq" id="XP_024734036.1">
    <property type="nucleotide sequence ID" value="XM_024872937.1"/>
</dbReference>
<protein>
    <submittedName>
        <fullName evidence="1">Uncharacterized protein</fullName>
    </submittedName>
</protein>
<organism evidence="1 2">
    <name type="scientific">Hyaloscypha bicolor E</name>
    <dbReference type="NCBI Taxonomy" id="1095630"/>
    <lineage>
        <taxon>Eukaryota</taxon>
        <taxon>Fungi</taxon>
        <taxon>Dikarya</taxon>
        <taxon>Ascomycota</taxon>
        <taxon>Pezizomycotina</taxon>
        <taxon>Leotiomycetes</taxon>
        <taxon>Helotiales</taxon>
        <taxon>Hyaloscyphaceae</taxon>
        <taxon>Hyaloscypha</taxon>
        <taxon>Hyaloscypha bicolor</taxon>
    </lineage>
</organism>
<dbReference type="AlphaFoldDB" id="A0A2J6T278"/>
<name>A0A2J6T278_9HELO</name>
<dbReference type="GeneID" id="36581017"/>